<feature type="domain" description="AAA+ ATPase" evidence="5">
    <location>
        <begin position="248"/>
        <end position="375"/>
    </location>
</feature>
<dbReference type="PANTHER" id="PTHR23073">
    <property type="entry name" value="26S PROTEASOME REGULATORY SUBUNIT"/>
    <property type="match status" value="1"/>
</dbReference>
<dbReference type="Gene3D" id="3.40.50.300">
    <property type="entry name" value="P-loop containing nucleotide triphosphate hydrolases"/>
    <property type="match status" value="1"/>
</dbReference>
<comment type="similarity">
    <text evidence="1">Belongs to the AAA ATPase family.</text>
</comment>
<keyword evidence="2" id="KW-0547">Nucleotide-binding</keyword>
<protein>
    <submittedName>
        <fullName evidence="6">ATP-binding protein</fullName>
    </submittedName>
</protein>
<dbReference type="EMBL" id="JAPNUD010000099">
    <property type="protein sequence ID" value="MDA0644481.1"/>
    <property type="molecule type" value="Genomic_DNA"/>
</dbReference>
<dbReference type="InterPro" id="IPR050221">
    <property type="entry name" value="26S_Proteasome_ATPase"/>
</dbReference>
<evidence type="ECO:0000259" key="5">
    <source>
        <dbReference type="SMART" id="SM00382"/>
    </source>
</evidence>
<reference evidence="6 7" key="1">
    <citation type="submission" date="2022-11" db="EMBL/GenBank/DDBJ databases">
        <title>Nonomuraea corallina sp. nov., a new species of the genus Nonomuraea isolated from sea side sediment in Thai sea.</title>
        <authorList>
            <person name="Ngamcharungchit C."/>
            <person name="Matsumoto A."/>
            <person name="Suriyachadkun C."/>
            <person name="Panbangred W."/>
            <person name="Inahashi Y."/>
            <person name="Intra B."/>
        </authorList>
    </citation>
    <scope>NUCLEOTIDE SEQUENCE [LARGE SCALE GENOMIC DNA]</scope>
    <source>
        <strain evidence="6 7">DSM 43553</strain>
    </source>
</reference>
<dbReference type="SMART" id="SM00382">
    <property type="entry name" value="AAA"/>
    <property type="match status" value="1"/>
</dbReference>
<dbReference type="SUPFAM" id="SSF52540">
    <property type="entry name" value="P-loop containing nucleoside triphosphate hydrolases"/>
    <property type="match status" value="1"/>
</dbReference>
<dbReference type="Pfam" id="PF00004">
    <property type="entry name" value="AAA"/>
    <property type="match status" value="1"/>
</dbReference>
<evidence type="ECO:0000256" key="3">
    <source>
        <dbReference type="ARBA" id="ARBA00022840"/>
    </source>
</evidence>
<accession>A0ABT4T4N5</accession>
<dbReference type="RefSeq" id="WP_271278454.1">
    <property type="nucleotide sequence ID" value="NZ_BAABFD010000023.1"/>
</dbReference>
<organism evidence="6 7">
    <name type="scientific">Nonomuraea ferruginea</name>
    <dbReference type="NCBI Taxonomy" id="46174"/>
    <lineage>
        <taxon>Bacteria</taxon>
        <taxon>Bacillati</taxon>
        <taxon>Actinomycetota</taxon>
        <taxon>Actinomycetes</taxon>
        <taxon>Streptosporangiales</taxon>
        <taxon>Streptosporangiaceae</taxon>
        <taxon>Nonomuraea</taxon>
    </lineage>
</organism>
<dbReference type="Proteomes" id="UP001212498">
    <property type="component" value="Unassembled WGS sequence"/>
</dbReference>
<gene>
    <name evidence="6" type="ORF">OUY24_27960</name>
</gene>
<dbReference type="InterPro" id="IPR003959">
    <property type="entry name" value="ATPase_AAA_core"/>
</dbReference>
<feature type="region of interest" description="Disordered" evidence="4">
    <location>
        <begin position="454"/>
        <end position="479"/>
    </location>
</feature>
<dbReference type="GO" id="GO:0005524">
    <property type="term" value="F:ATP binding"/>
    <property type="evidence" value="ECO:0007669"/>
    <property type="project" value="UniProtKB-KW"/>
</dbReference>
<comment type="caution">
    <text evidence="6">The sequence shown here is derived from an EMBL/GenBank/DDBJ whole genome shotgun (WGS) entry which is preliminary data.</text>
</comment>
<evidence type="ECO:0000313" key="6">
    <source>
        <dbReference type="EMBL" id="MDA0644481.1"/>
    </source>
</evidence>
<proteinExistence type="inferred from homology"/>
<dbReference type="InterPro" id="IPR003593">
    <property type="entry name" value="AAA+_ATPase"/>
</dbReference>
<keyword evidence="3 6" id="KW-0067">ATP-binding</keyword>
<evidence type="ECO:0000256" key="1">
    <source>
        <dbReference type="ARBA" id="ARBA00006914"/>
    </source>
</evidence>
<dbReference type="Gene3D" id="1.10.8.60">
    <property type="match status" value="1"/>
</dbReference>
<name>A0ABT4T4N5_9ACTN</name>
<evidence type="ECO:0000313" key="7">
    <source>
        <dbReference type="Proteomes" id="UP001212498"/>
    </source>
</evidence>
<dbReference type="CDD" id="cd19481">
    <property type="entry name" value="RecA-like_protease"/>
    <property type="match status" value="1"/>
</dbReference>
<evidence type="ECO:0000256" key="4">
    <source>
        <dbReference type="SAM" id="MobiDB-lite"/>
    </source>
</evidence>
<sequence>MDTDDARSLARSLRELIQDAHHTLALDTPPELVTRVTGHLGCELRHVVNVVAAFPGWEHANLQRGVDAYLAAHTPGAEWFGIAGQGREHDDIVNMLARAARGWERYEPGAVDYEAVAIGPDETTEVISLGMVLTRAPGGTPVVLALRGAQEHMSTDCQVVVLAPDRAAAKESRDEIERLMREHDVYRGQILSFAWSEYRGNDLVTFLPRPDLRPGQVVLPDGVLETIERHIVGVAEQAPRLRAHGQHLKRGLLLHGPPGTGKTHTVRYLMARMTGCTVIVMTGGAIRFVSQAAGLARRLQPAIVVLEDVDLVARDRSFGDDGNPLLFALLDAMDGVGADADVTFVLTTNRADVLERALADRPGRVDLAVEIPRPDAAGRAALLRLYARDLPLRADLEPIVARTEGATASFFKELLRRAVLDALAHDGGTPAITGDLLNRALDRMLHERAALTRTLLGSGEPGEEEEPVPEDAYASLGGASFPGAYGVHLPAAEPGRDQPLQ</sequence>
<dbReference type="InterPro" id="IPR027417">
    <property type="entry name" value="P-loop_NTPase"/>
</dbReference>
<keyword evidence="7" id="KW-1185">Reference proteome</keyword>
<evidence type="ECO:0000256" key="2">
    <source>
        <dbReference type="ARBA" id="ARBA00022741"/>
    </source>
</evidence>